<name>A0A849XVA7_9FIRM</name>
<evidence type="ECO:0000256" key="1">
    <source>
        <dbReference type="ARBA" id="ARBA00001966"/>
    </source>
</evidence>
<dbReference type="AlphaFoldDB" id="A0A849XVA7"/>
<feature type="domain" description="Aconitase A/isopropylmalate dehydratase small subunit swivel" evidence="8">
    <location>
        <begin position="650"/>
        <end position="696"/>
    </location>
</feature>
<protein>
    <submittedName>
        <fullName evidence="9">Hydratase</fullName>
    </submittedName>
</protein>
<sequence length="763" mass="83301">MVKLYDGGAYLVNGTEIIPESEGAKVEQLTGKKADKKEARKGTIAYGIMEAHNTAADMDNLKIKFDAMASHDITFVGIIQTAKASGMKKFPIPYVLTNCHNSLCAVGGTINEDDHMFGLSAAKKYGGIYVPPHIAVIHQYMREMHAGCGKMILGSDSHTRYGALGTMAIGEGGGELVKQLLCDTYDVACPDVIAIYLDGKPNPWVGPQDIALAIIGAVFKNGYVKNKVMEFVGPGVSTMTTDFRNGIDVMTTETTCLSSIWRTDEETHKFLATHGRADAYKELNPAEVAYYDGVVYVDLSTVKPMIALPFHPSNTYEIDELNANLKDILHDVEVEAEKISQGKAQFHLVDKITDKGLQVQQAVIAGCAGGNYTNVVEAAHALKGKSTGDGEFSLAVYPSSQPVFINLTKQGVIADLMEAGAIIRTAFCGPCFGAGDTPCNDGLSIRHTTRNFPNREGSKPGNGQMSAVALMDARSIAATAANGGILTSAETLDCWGDVPGYTFDGSIYEKRVYYGYQKGDEEKSLVYGPNIKDWPEMSPLTENILLKVCSKIMDPVTTTDELIPSGETSSYRSNPLGLAEFTLSRRDPEYVGRSKEVDMIEKARVAGKDILAEEPELQDVFAKIHTIKEQEAVKPEETEVGSMVYAVKPGDGSAREQAASCQRVIGGLANITKEYATKRYRSNVMNWGMIPFQMKEEPEFEVGSYIYIPNIRTQLAENKLDDVKAYVIGDDVKEIHLYTAPMTDIEREIVEAGCLINYNRNRK</sequence>
<evidence type="ECO:0000313" key="9">
    <source>
        <dbReference type="EMBL" id="NUN85096.1"/>
    </source>
</evidence>
<dbReference type="InterPro" id="IPR001030">
    <property type="entry name" value="Acoase/IPM_deHydtase_lsu_aba"/>
</dbReference>
<dbReference type="RefSeq" id="WP_175305125.1">
    <property type="nucleotide sequence ID" value="NZ_JABWDC010000001.1"/>
</dbReference>
<accession>A0A849XVA7</accession>
<evidence type="ECO:0000256" key="3">
    <source>
        <dbReference type="ARBA" id="ARBA00011245"/>
    </source>
</evidence>
<evidence type="ECO:0000259" key="7">
    <source>
        <dbReference type="Pfam" id="PF00330"/>
    </source>
</evidence>
<dbReference type="InterPro" id="IPR000573">
    <property type="entry name" value="AconitaseA/IPMdHydase_ssu_swvl"/>
</dbReference>
<dbReference type="Pfam" id="PF00330">
    <property type="entry name" value="Aconitase"/>
    <property type="match status" value="1"/>
</dbReference>
<evidence type="ECO:0000256" key="6">
    <source>
        <dbReference type="ARBA" id="ARBA00023014"/>
    </source>
</evidence>
<dbReference type="GO" id="GO:0046872">
    <property type="term" value="F:metal ion binding"/>
    <property type="evidence" value="ECO:0007669"/>
    <property type="project" value="UniProtKB-KW"/>
</dbReference>
<dbReference type="NCBIfam" id="NF008503">
    <property type="entry name" value="PRK11413.1"/>
    <property type="match status" value="1"/>
</dbReference>
<reference evidence="9 10" key="2">
    <citation type="submission" date="2020-07" db="EMBL/GenBank/DDBJ databases">
        <title>Bacterial metabolism rescues the inhibition of intestinal drug absorption by food and drug additives.</title>
        <authorList>
            <person name="Zou L."/>
            <person name="Spanogiannopoulos P."/>
            <person name="Chien H.-C."/>
            <person name="Pieper L.M."/>
            <person name="Cai W."/>
            <person name="Khuri N."/>
            <person name="Pottel J."/>
            <person name="Vora B."/>
            <person name="Ni Z."/>
            <person name="Tsakalozou E."/>
            <person name="Zhang W."/>
            <person name="Shoichet B.K."/>
            <person name="Giacomini K.M."/>
            <person name="Turnbaugh P.J."/>
        </authorList>
    </citation>
    <scope>NUCLEOTIDE SEQUENCE [LARGE SCALE GENOMIC DNA]</scope>
    <source>
        <strain evidence="9 10">F22</strain>
    </source>
</reference>
<dbReference type="InterPro" id="IPR050926">
    <property type="entry name" value="Aconitase/IPM_isomerase"/>
</dbReference>
<keyword evidence="5" id="KW-0408">Iron</keyword>
<comment type="similarity">
    <text evidence="2">Belongs to the aconitase/IPM isomerase family.</text>
</comment>
<organism evidence="9 10">
    <name type="scientific">Coprococcus comes</name>
    <dbReference type="NCBI Taxonomy" id="410072"/>
    <lineage>
        <taxon>Bacteria</taxon>
        <taxon>Bacillati</taxon>
        <taxon>Bacillota</taxon>
        <taxon>Clostridia</taxon>
        <taxon>Lachnospirales</taxon>
        <taxon>Lachnospiraceae</taxon>
        <taxon>Coprococcus</taxon>
    </lineage>
</organism>
<comment type="subunit">
    <text evidence="3">Monomer.</text>
</comment>
<keyword evidence="4" id="KW-0479">Metal-binding</keyword>
<dbReference type="InterPro" id="IPR015931">
    <property type="entry name" value="Acnase/IPM_dHydase_lsu_aba_1/3"/>
</dbReference>
<dbReference type="Gene3D" id="3.40.1060.10">
    <property type="entry name" value="Aconitase, Domain 2"/>
    <property type="match status" value="1"/>
</dbReference>
<dbReference type="InterPro" id="IPR036008">
    <property type="entry name" value="Aconitase_4Fe-4S_dom"/>
</dbReference>
<dbReference type="Pfam" id="PF00694">
    <property type="entry name" value="Aconitase_C"/>
    <property type="match status" value="1"/>
</dbReference>
<keyword evidence="6" id="KW-0411">Iron-sulfur</keyword>
<evidence type="ECO:0000256" key="2">
    <source>
        <dbReference type="ARBA" id="ARBA00007185"/>
    </source>
</evidence>
<dbReference type="Gene3D" id="3.20.19.10">
    <property type="entry name" value="Aconitase, domain 4"/>
    <property type="match status" value="1"/>
</dbReference>
<evidence type="ECO:0000313" key="10">
    <source>
        <dbReference type="Proteomes" id="UP000554488"/>
    </source>
</evidence>
<evidence type="ECO:0000259" key="8">
    <source>
        <dbReference type="Pfam" id="PF00694"/>
    </source>
</evidence>
<dbReference type="SUPFAM" id="SSF52016">
    <property type="entry name" value="LeuD/IlvD-like"/>
    <property type="match status" value="1"/>
</dbReference>
<evidence type="ECO:0000256" key="5">
    <source>
        <dbReference type="ARBA" id="ARBA00023004"/>
    </source>
</evidence>
<dbReference type="PANTHER" id="PTHR43160">
    <property type="entry name" value="ACONITATE HYDRATASE B"/>
    <property type="match status" value="1"/>
</dbReference>
<gene>
    <name evidence="9" type="ORF">HUU93_00520</name>
</gene>
<dbReference type="GO" id="GO:0003994">
    <property type="term" value="F:aconitate hydratase activity"/>
    <property type="evidence" value="ECO:0007669"/>
    <property type="project" value="TreeGrafter"/>
</dbReference>
<dbReference type="InterPro" id="IPR015928">
    <property type="entry name" value="Aconitase/3IPM_dehydase_swvl"/>
</dbReference>
<dbReference type="GO" id="GO:0006099">
    <property type="term" value="P:tricarboxylic acid cycle"/>
    <property type="evidence" value="ECO:0007669"/>
    <property type="project" value="TreeGrafter"/>
</dbReference>
<dbReference type="PANTHER" id="PTHR43160:SF3">
    <property type="entry name" value="ACONITATE HYDRATASE, MITOCHONDRIAL"/>
    <property type="match status" value="1"/>
</dbReference>
<dbReference type="GO" id="GO:0051539">
    <property type="term" value="F:4 iron, 4 sulfur cluster binding"/>
    <property type="evidence" value="ECO:0007669"/>
    <property type="project" value="TreeGrafter"/>
</dbReference>
<dbReference type="SUPFAM" id="SSF53732">
    <property type="entry name" value="Aconitase iron-sulfur domain"/>
    <property type="match status" value="1"/>
</dbReference>
<reference evidence="9 10" key="1">
    <citation type="submission" date="2020-04" db="EMBL/GenBank/DDBJ databases">
        <authorList>
            <person name="Pieper L."/>
        </authorList>
    </citation>
    <scope>NUCLEOTIDE SEQUENCE [LARGE SCALE GENOMIC DNA]</scope>
    <source>
        <strain evidence="9 10">F22</strain>
    </source>
</reference>
<comment type="caution">
    <text evidence="9">The sequence shown here is derived from an EMBL/GenBank/DDBJ whole genome shotgun (WGS) entry which is preliminary data.</text>
</comment>
<dbReference type="EMBL" id="JABWDC010000001">
    <property type="protein sequence ID" value="NUN85096.1"/>
    <property type="molecule type" value="Genomic_DNA"/>
</dbReference>
<proteinExistence type="inferred from homology"/>
<comment type="cofactor">
    <cofactor evidence="1">
        <name>[4Fe-4S] cluster</name>
        <dbReference type="ChEBI" id="CHEBI:49883"/>
    </cofactor>
</comment>
<dbReference type="GO" id="GO:0005829">
    <property type="term" value="C:cytosol"/>
    <property type="evidence" value="ECO:0007669"/>
    <property type="project" value="TreeGrafter"/>
</dbReference>
<dbReference type="InterPro" id="IPR015932">
    <property type="entry name" value="Aconitase_dom2"/>
</dbReference>
<dbReference type="Proteomes" id="UP000554488">
    <property type="component" value="Unassembled WGS sequence"/>
</dbReference>
<feature type="domain" description="Aconitase/3-isopropylmalate dehydratase large subunit alpha/beta/alpha" evidence="7">
    <location>
        <begin position="48"/>
        <end position="477"/>
    </location>
</feature>
<dbReference type="Gene3D" id="3.30.499.10">
    <property type="entry name" value="Aconitase, domain 3"/>
    <property type="match status" value="2"/>
</dbReference>
<evidence type="ECO:0000256" key="4">
    <source>
        <dbReference type="ARBA" id="ARBA00022723"/>
    </source>
</evidence>